<dbReference type="Proteomes" id="UP000254808">
    <property type="component" value="Chromosome"/>
</dbReference>
<proteinExistence type="predicted"/>
<dbReference type="EMBL" id="CP027806">
    <property type="protein sequence ID" value="AXI99976.1"/>
    <property type="molecule type" value="Genomic_DNA"/>
</dbReference>
<name>A0A345UHM5_9BACT</name>
<dbReference type="KEGG" id="cprv:CYPRO_0693"/>
<reference evidence="1 2" key="1">
    <citation type="submission" date="2018-03" db="EMBL/GenBank/DDBJ databases">
        <title>Phenotypic and genomic properties of Cyclonatronum proteinivorum gen. nov., sp. nov., a haloalkaliphilic bacteroidete from soda lakes possessing Na+-translocating rhodopsin.</title>
        <authorList>
            <person name="Toshchakov S.V."/>
            <person name="Korzhenkov A."/>
            <person name="Samarov N.I."/>
            <person name="Kublanov I.V."/>
            <person name="Muntyan M.S."/>
            <person name="Sorokin D.Y."/>
        </authorList>
    </citation>
    <scope>NUCLEOTIDE SEQUENCE [LARGE SCALE GENOMIC DNA]</scope>
    <source>
        <strain evidence="1 2">Omega</strain>
    </source>
</reference>
<dbReference type="AlphaFoldDB" id="A0A345UHM5"/>
<dbReference type="GO" id="GO:0032259">
    <property type="term" value="P:methylation"/>
    <property type="evidence" value="ECO:0007669"/>
    <property type="project" value="UniProtKB-KW"/>
</dbReference>
<sequence length="107" mass="12546">MAKRKKSSKIAIETLTHKDASRRNIPTAEYQPLLDEAQRSPIEVAYERRNRDLDPQLVWRGKDEQNWADFVVKAPPLYIQEKIHPKALIEDLKKRSAKLRLIKEEDA</sequence>
<keyword evidence="2" id="KW-1185">Reference proteome</keyword>
<evidence type="ECO:0000313" key="2">
    <source>
        <dbReference type="Proteomes" id="UP000254808"/>
    </source>
</evidence>
<accession>A0A345UHM5</accession>
<protein>
    <submittedName>
        <fullName evidence="1">Adenine-specific DNA-methyltransferase</fullName>
    </submittedName>
</protein>
<organism evidence="1 2">
    <name type="scientific">Cyclonatronum proteinivorum</name>
    <dbReference type="NCBI Taxonomy" id="1457365"/>
    <lineage>
        <taxon>Bacteria</taxon>
        <taxon>Pseudomonadati</taxon>
        <taxon>Balneolota</taxon>
        <taxon>Balneolia</taxon>
        <taxon>Balneolales</taxon>
        <taxon>Cyclonatronaceae</taxon>
        <taxon>Cyclonatronum</taxon>
    </lineage>
</organism>
<keyword evidence="1" id="KW-0489">Methyltransferase</keyword>
<dbReference type="GO" id="GO:0008168">
    <property type="term" value="F:methyltransferase activity"/>
    <property type="evidence" value="ECO:0007669"/>
    <property type="project" value="UniProtKB-KW"/>
</dbReference>
<evidence type="ECO:0000313" key="1">
    <source>
        <dbReference type="EMBL" id="AXI99976.1"/>
    </source>
</evidence>
<dbReference type="RefSeq" id="WP_164682390.1">
    <property type="nucleotide sequence ID" value="NZ_CP027806.1"/>
</dbReference>
<keyword evidence="1" id="KW-0808">Transferase</keyword>
<gene>
    <name evidence="1" type="ORF">CYPRO_0693</name>
</gene>